<accession>A0A1G6EPM3</accession>
<evidence type="ECO:0000313" key="3">
    <source>
        <dbReference type="Proteomes" id="UP000199071"/>
    </source>
</evidence>
<dbReference type="EMBL" id="FMXQ01000022">
    <property type="protein sequence ID" value="SDB59276.1"/>
    <property type="molecule type" value="Genomic_DNA"/>
</dbReference>
<organism evidence="2 3">
    <name type="scientific">Bauldia litoralis</name>
    <dbReference type="NCBI Taxonomy" id="665467"/>
    <lineage>
        <taxon>Bacteria</taxon>
        <taxon>Pseudomonadati</taxon>
        <taxon>Pseudomonadota</taxon>
        <taxon>Alphaproteobacteria</taxon>
        <taxon>Hyphomicrobiales</taxon>
        <taxon>Kaistiaceae</taxon>
        <taxon>Bauldia</taxon>
    </lineage>
</organism>
<gene>
    <name evidence="2" type="ORF">SAMN02982931_04781</name>
</gene>
<proteinExistence type="predicted"/>
<dbReference type="RefSeq" id="WP_175478626.1">
    <property type="nucleotide sequence ID" value="NZ_FMXQ01000022.1"/>
</dbReference>
<dbReference type="Proteomes" id="UP000199071">
    <property type="component" value="Unassembled WGS sequence"/>
</dbReference>
<evidence type="ECO:0000313" key="2">
    <source>
        <dbReference type="EMBL" id="SDB59276.1"/>
    </source>
</evidence>
<keyword evidence="3" id="KW-1185">Reference proteome</keyword>
<protein>
    <recommendedName>
        <fullName evidence="1">YjiS-like domain-containing protein</fullName>
    </recommendedName>
</protein>
<sequence>MSNYLHARLHDPLTPRGVGFFRRWVMAIAKRRRMITALENLDDRTLADIGIYRGEIPSIVDGFDSRELRMTPVAPPPIAEEPDYERASNVGSNRVRLVTLRLTDA</sequence>
<dbReference type="AlphaFoldDB" id="A0A1G6EPM3"/>
<feature type="domain" description="YjiS-like" evidence="1">
    <location>
        <begin position="21"/>
        <end position="56"/>
    </location>
</feature>
<dbReference type="Pfam" id="PF06568">
    <property type="entry name" value="YjiS-like"/>
    <property type="match status" value="1"/>
</dbReference>
<reference evidence="2 3" key="1">
    <citation type="submission" date="2016-10" db="EMBL/GenBank/DDBJ databases">
        <authorList>
            <person name="de Groot N.N."/>
        </authorList>
    </citation>
    <scope>NUCLEOTIDE SEQUENCE [LARGE SCALE GENOMIC DNA]</scope>
    <source>
        <strain evidence="2 3">ATCC 35022</strain>
    </source>
</reference>
<dbReference type="InterPro" id="IPR009506">
    <property type="entry name" value="YjiS-like"/>
</dbReference>
<evidence type="ECO:0000259" key="1">
    <source>
        <dbReference type="Pfam" id="PF06568"/>
    </source>
</evidence>
<name>A0A1G6EPM3_9HYPH</name>